<dbReference type="Pfam" id="PF10141">
    <property type="entry name" value="ssDNA-exonuc_C"/>
    <property type="match status" value="1"/>
</dbReference>
<gene>
    <name evidence="10" type="ORF">FD51_GL000179</name>
</gene>
<dbReference type="EMBL" id="AZCT01000001">
    <property type="protein sequence ID" value="KRK13622.1"/>
    <property type="molecule type" value="Genomic_DNA"/>
</dbReference>
<evidence type="ECO:0000259" key="6">
    <source>
        <dbReference type="Pfam" id="PF01368"/>
    </source>
</evidence>
<dbReference type="Gene3D" id="3.90.1640.30">
    <property type="match status" value="1"/>
</dbReference>
<feature type="domain" description="DDH" evidence="6">
    <location>
        <begin position="107"/>
        <end position="251"/>
    </location>
</feature>
<dbReference type="Pfam" id="PF02272">
    <property type="entry name" value="DHHA1"/>
    <property type="match status" value="1"/>
</dbReference>
<dbReference type="Pfam" id="PF17768">
    <property type="entry name" value="RecJ_OB"/>
    <property type="match status" value="1"/>
</dbReference>
<name>A0A0R1EW87_LACZE</name>
<dbReference type="eggNOG" id="COG0608">
    <property type="taxonomic scope" value="Bacteria"/>
</dbReference>
<comment type="similarity">
    <text evidence="1">Belongs to the RecJ family.</text>
</comment>
<accession>A0A0R1EW87</accession>
<evidence type="ECO:0000256" key="1">
    <source>
        <dbReference type="ARBA" id="ARBA00005915"/>
    </source>
</evidence>
<dbReference type="Proteomes" id="UP000051984">
    <property type="component" value="Unassembled WGS sequence"/>
</dbReference>
<reference evidence="10 11" key="1">
    <citation type="journal article" date="2015" name="Genome Announc.">
        <title>Expanding the biotechnology potential of lactobacilli through comparative genomics of 213 strains and associated genera.</title>
        <authorList>
            <person name="Sun Z."/>
            <person name="Harris H.M."/>
            <person name="McCann A."/>
            <person name="Guo C."/>
            <person name="Argimon S."/>
            <person name="Zhang W."/>
            <person name="Yang X."/>
            <person name="Jeffery I.B."/>
            <person name="Cooney J.C."/>
            <person name="Kagawa T.F."/>
            <person name="Liu W."/>
            <person name="Song Y."/>
            <person name="Salvetti E."/>
            <person name="Wrobel A."/>
            <person name="Rasinkangas P."/>
            <person name="Parkhill J."/>
            <person name="Rea M.C."/>
            <person name="O'Sullivan O."/>
            <person name="Ritari J."/>
            <person name="Douillard F.P."/>
            <person name="Paul Ross R."/>
            <person name="Yang R."/>
            <person name="Briner A.E."/>
            <person name="Felis G.E."/>
            <person name="de Vos W.M."/>
            <person name="Barrangou R."/>
            <person name="Klaenhammer T.R."/>
            <person name="Caufield P.W."/>
            <person name="Cui Y."/>
            <person name="Zhang H."/>
            <person name="O'Toole P.W."/>
        </authorList>
    </citation>
    <scope>NUCLEOTIDE SEQUENCE [LARGE SCALE GENOMIC DNA]</scope>
    <source>
        <strain evidence="10 11">DSM 20178</strain>
    </source>
</reference>
<evidence type="ECO:0000256" key="2">
    <source>
        <dbReference type="ARBA" id="ARBA00019841"/>
    </source>
</evidence>
<keyword evidence="4" id="KW-0378">Hydrolase</keyword>
<dbReference type="AlphaFoldDB" id="A0A0R1EW87"/>
<dbReference type="InterPro" id="IPR051673">
    <property type="entry name" value="SSDNA_exonuclease_RecJ"/>
</dbReference>
<evidence type="ECO:0000256" key="4">
    <source>
        <dbReference type="ARBA" id="ARBA00022801"/>
    </source>
</evidence>
<dbReference type="InterPro" id="IPR038763">
    <property type="entry name" value="DHH_sf"/>
</dbReference>
<keyword evidence="3" id="KW-0540">Nuclease</keyword>
<proteinExistence type="inferred from homology"/>
<organism evidence="10 11">
    <name type="scientific">Lacticaseibacillus zeae DSM 20178 = KCTC 3804</name>
    <dbReference type="NCBI Taxonomy" id="1423816"/>
    <lineage>
        <taxon>Bacteria</taxon>
        <taxon>Bacillati</taxon>
        <taxon>Bacillota</taxon>
        <taxon>Bacilli</taxon>
        <taxon>Lactobacillales</taxon>
        <taxon>Lactobacillaceae</taxon>
        <taxon>Lacticaseibacillus</taxon>
    </lineage>
</organism>
<dbReference type="PATRIC" id="fig|1423816.3.peg.182"/>
<protein>
    <recommendedName>
        <fullName evidence="2">Single-stranded-DNA-specific exonuclease RecJ</fullName>
    </recommendedName>
</protein>
<feature type="domain" description="RecJ OB" evidence="9">
    <location>
        <begin position="480"/>
        <end position="581"/>
    </location>
</feature>
<comment type="caution">
    <text evidence="10">The sequence shown here is derived from an EMBL/GenBank/DDBJ whole genome shotgun (WGS) entry which is preliminary data.</text>
</comment>
<evidence type="ECO:0000256" key="5">
    <source>
        <dbReference type="ARBA" id="ARBA00022839"/>
    </source>
</evidence>
<dbReference type="InterPro" id="IPR018779">
    <property type="entry name" value="RecJ_C"/>
</dbReference>
<evidence type="ECO:0000313" key="11">
    <source>
        <dbReference type="Proteomes" id="UP000051984"/>
    </source>
</evidence>
<dbReference type="GO" id="GO:0008409">
    <property type="term" value="F:5'-3' exonuclease activity"/>
    <property type="evidence" value="ECO:0007669"/>
    <property type="project" value="InterPro"/>
</dbReference>
<dbReference type="NCBIfam" id="TIGR00644">
    <property type="entry name" value="recJ"/>
    <property type="match status" value="1"/>
</dbReference>
<dbReference type="InterPro" id="IPR003156">
    <property type="entry name" value="DHHA1_dom"/>
</dbReference>
<dbReference type="SUPFAM" id="SSF64182">
    <property type="entry name" value="DHH phosphoesterases"/>
    <property type="match status" value="1"/>
</dbReference>
<evidence type="ECO:0000259" key="7">
    <source>
        <dbReference type="Pfam" id="PF02272"/>
    </source>
</evidence>
<evidence type="ECO:0000256" key="3">
    <source>
        <dbReference type="ARBA" id="ARBA00022722"/>
    </source>
</evidence>
<dbReference type="GO" id="GO:0006310">
    <property type="term" value="P:DNA recombination"/>
    <property type="evidence" value="ECO:0007669"/>
    <property type="project" value="InterPro"/>
</dbReference>
<dbReference type="PANTHER" id="PTHR30255">
    <property type="entry name" value="SINGLE-STRANDED-DNA-SPECIFIC EXONUCLEASE RECJ"/>
    <property type="match status" value="1"/>
</dbReference>
<evidence type="ECO:0000259" key="8">
    <source>
        <dbReference type="Pfam" id="PF10141"/>
    </source>
</evidence>
<dbReference type="GO" id="GO:0003676">
    <property type="term" value="F:nucleic acid binding"/>
    <property type="evidence" value="ECO:0007669"/>
    <property type="project" value="InterPro"/>
</dbReference>
<feature type="domain" description="DHHA1" evidence="7">
    <location>
        <begin position="375"/>
        <end position="464"/>
    </location>
</feature>
<dbReference type="InterPro" id="IPR041122">
    <property type="entry name" value="RecJ_OB"/>
</dbReference>
<keyword evidence="5 10" id="KW-0269">Exonuclease</keyword>
<dbReference type="InterPro" id="IPR001667">
    <property type="entry name" value="DDH_dom"/>
</dbReference>
<dbReference type="PANTHER" id="PTHR30255:SF2">
    <property type="entry name" value="SINGLE-STRANDED-DNA-SPECIFIC EXONUCLEASE RECJ"/>
    <property type="match status" value="1"/>
</dbReference>
<feature type="domain" description="Single-stranded-DNA-specific exonuclease RecJ C-terminal" evidence="8">
    <location>
        <begin position="588"/>
        <end position="775"/>
    </location>
</feature>
<dbReference type="Pfam" id="PF01368">
    <property type="entry name" value="DHH"/>
    <property type="match status" value="1"/>
</dbReference>
<dbReference type="InterPro" id="IPR004610">
    <property type="entry name" value="RecJ"/>
</dbReference>
<dbReference type="GO" id="GO:0006281">
    <property type="term" value="P:DNA repair"/>
    <property type="evidence" value="ECO:0007669"/>
    <property type="project" value="InterPro"/>
</dbReference>
<evidence type="ECO:0000259" key="9">
    <source>
        <dbReference type="Pfam" id="PF17768"/>
    </source>
</evidence>
<evidence type="ECO:0000313" key="10">
    <source>
        <dbReference type="EMBL" id="KRK13622.1"/>
    </source>
</evidence>
<sequence length="791" mass="85940">MENLWQPVNSWRVVWYTGSVRKERNNMTQYQWQLAAQPDPAAVQQLSQTLGVPAFLATLLWQRGIKDKSDYEAFVHPNISRLHDPFALHDMDKAVARILKAIEHNEKITIYGDYDVDGLTSSAIMLETLQSLGAEPDVFIPDRFADGYGPNAEVYAYLQKTGTQLVITVDNGVAGASVIDAAQEAGMDVVVTDHHELPANLPHAVAVVHPRHPGGHYPFGDLSGAGVAFKVATALLGEPPLESVDLAALGTIADLVSLTDENRVIAQLGLKMIQTQPRVGIAAILKEAGVAPESVNETTVGFVIGPRLNALGRMGDANPGVTLLTTFEEDVAADLAQQVGKLNQERQGLVSKIATEALAMAQTPENQAAKTLLLAKKGWHEGVVGIVASKVVEATGKPTLIMNIADDGVTAKGSGRSIEAYHLFNALEPVRDKMVAFGGHHMAVGLTAKTEALPAIHAQMEKAAATMLKTVPKPTLPIAARLENDDLTLDHYELIRQLAPFGQGNPEPTFSLRPQVIQNVKQIGKENTHLRFQVDNGINVIGFGFGEAAATLVDAQAVKLAVRLDQNTWQGNTSLQLMLKDYEVKQPQVIDWRMPSIDGSQFKSSRTYVFFDAKVKQQFERQFSFGGPTLTAEQVTSPLANAVLVDLPQNRAQLRALMQQIQPPVAIMFYGAPSHLVAIPTRVEFGAVLHFLKAHPGFDKHHIPAIAKAVHLTVHQVILAIQVFFELDFVTIDGAFISPVTAPAKKPLQTAKAYAAREEFLTLAQQLQTMPRAQLEAMLLTEQHTDSEVGS</sequence>
<dbReference type="Gene3D" id="2.40.50.460">
    <property type="match status" value="1"/>
</dbReference>